<dbReference type="Pfam" id="PF01850">
    <property type="entry name" value="PIN"/>
    <property type="match status" value="1"/>
</dbReference>
<dbReference type="Proteomes" id="UP000626210">
    <property type="component" value="Unassembled WGS sequence"/>
</dbReference>
<evidence type="ECO:0000256" key="1">
    <source>
        <dbReference type="ARBA" id="ARBA00022842"/>
    </source>
</evidence>
<name>A0ABQ3FVT4_9BURK</name>
<dbReference type="InterPro" id="IPR029060">
    <property type="entry name" value="PIN-like_dom_sf"/>
</dbReference>
<evidence type="ECO:0000313" key="4">
    <source>
        <dbReference type="Proteomes" id="UP000626210"/>
    </source>
</evidence>
<accession>A0ABQ3FVT4</accession>
<dbReference type="PANTHER" id="PTHR35901:SF1">
    <property type="entry name" value="EXONUCLEASE VAPC9"/>
    <property type="match status" value="1"/>
</dbReference>
<dbReference type="InterPro" id="IPR051619">
    <property type="entry name" value="TypeII_TA_RNase_PINc/VapC"/>
</dbReference>
<feature type="domain" description="PIN" evidence="2">
    <location>
        <begin position="31"/>
        <end position="135"/>
    </location>
</feature>
<dbReference type="SUPFAM" id="SSF88723">
    <property type="entry name" value="PIN domain-like"/>
    <property type="match status" value="1"/>
</dbReference>
<dbReference type="CDD" id="cd09873">
    <property type="entry name" value="PIN_Pae0151-like"/>
    <property type="match status" value="1"/>
</dbReference>
<dbReference type="InterPro" id="IPR002716">
    <property type="entry name" value="PIN_dom"/>
</dbReference>
<dbReference type="Gene3D" id="3.40.50.1010">
    <property type="entry name" value="5'-nuclease"/>
    <property type="match status" value="1"/>
</dbReference>
<evidence type="ECO:0000313" key="3">
    <source>
        <dbReference type="EMBL" id="GHC70924.1"/>
    </source>
</evidence>
<organism evidence="3 4">
    <name type="scientific">Pseudorhodoferax aquiterrae</name>
    <dbReference type="NCBI Taxonomy" id="747304"/>
    <lineage>
        <taxon>Bacteria</taxon>
        <taxon>Pseudomonadati</taxon>
        <taxon>Pseudomonadota</taxon>
        <taxon>Betaproteobacteria</taxon>
        <taxon>Burkholderiales</taxon>
        <taxon>Comamonadaceae</taxon>
    </lineage>
</organism>
<keyword evidence="1" id="KW-0460">Magnesium</keyword>
<sequence>MSAPPPPYVAEPPAHYLVQPPLVVDCSVVAGRVFQEAWKAQAQVAMDGRTLHAPHLLNLEIASVALKKHRQGHAEMVQDGLAAFGQLRITLHTVPPALVLDLAVRYQLSAYDAAYLWLAAELKAPLATFDAKLGAAAQTHLASLD</sequence>
<protein>
    <recommendedName>
        <fullName evidence="2">PIN domain-containing protein</fullName>
    </recommendedName>
</protein>
<dbReference type="RefSeq" id="WP_189685509.1">
    <property type="nucleotide sequence ID" value="NZ_BMYK01000002.1"/>
</dbReference>
<dbReference type="PANTHER" id="PTHR35901">
    <property type="entry name" value="RIBONUCLEASE VAPC3"/>
    <property type="match status" value="1"/>
</dbReference>
<comment type="caution">
    <text evidence="3">The sequence shown here is derived from an EMBL/GenBank/DDBJ whole genome shotgun (WGS) entry which is preliminary data.</text>
</comment>
<keyword evidence="4" id="KW-1185">Reference proteome</keyword>
<gene>
    <name evidence="3" type="ORF">GCM10007320_05530</name>
</gene>
<proteinExistence type="predicted"/>
<reference evidence="4" key="1">
    <citation type="journal article" date="2019" name="Int. J. Syst. Evol. Microbiol.">
        <title>The Global Catalogue of Microorganisms (GCM) 10K type strain sequencing project: providing services to taxonomists for standard genome sequencing and annotation.</title>
        <authorList>
            <consortium name="The Broad Institute Genomics Platform"/>
            <consortium name="The Broad Institute Genome Sequencing Center for Infectious Disease"/>
            <person name="Wu L."/>
            <person name="Ma J."/>
        </authorList>
    </citation>
    <scope>NUCLEOTIDE SEQUENCE [LARGE SCALE GENOMIC DNA]</scope>
    <source>
        <strain evidence="4">KCTC 23314</strain>
    </source>
</reference>
<evidence type="ECO:0000259" key="2">
    <source>
        <dbReference type="Pfam" id="PF01850"/>
    </source>
</evidence>
<dbReference type="EMBL" id="BMYK01000002">
    <property type="protein sequence ID" value="GHC70924.1"/>
    <property type="molecule type" value="Genomic_DNA"/>
</dbReference>
<dbReference type="InterPro" id="IPR044153">
    <property type="entry name" value="PIN_Pae0151-like"/>
</dbReference>